<dbReference type="SUPFAM" id="SSF57701">
    <property type="entry name" value="Zn2/Cys6 DNA-binding domain"/>
    <property type="match status" value="1"/>
</dbReference>
<gene>
    <name evidence="7" type="ORF">B7463_g5918</name>
</gene>
<dbReference type="PROSITE" id="PS00463">
    <property type="entry name" value="ZN2_CY6_FUNGAL_1"/>
    <property type="match status" value="1"/>
</dbReference>
<feature type="region of interest" description="Disordered" evidence="5">
    <location>
        <begin position="1"/>
        <end position="22"/>
    </location>
</feature>
<dbReference type="OMA" id="HNTNHRD"/>
<feature type="non-terminal residue" evidence="7">
    <location>
        <position position="1"/>
    </location>
</feature>
<dbReference type="InterPro" id="IPR007219">
    <property type="entry name" value="XnlR_reg_dom"/>
</dbReference>
<feature type="region of interest" description="Disordered" evidence="5">
    <location>
        <begin position="650"/>
        <end position="688"/>
    </location>
</feature>
<keyword evidence="3" id="KW-0804">Transcription</keyword>
<evidence type="ECO:0000256" key="1">
    <source>
        <dbReference type="ARBA" id="ARBA00022723"/>
    </source>
</evidence>
<accession>A0A3E2HAP3</accession>
<name>A0A3E2HAP3_SCYLI</name>
<feature type="compositionally biased region" description="Basic and acidic residues" evidence="5">
    <location>
        <begin position="9"/>
        <end position="22"/>
    </location>
</feature>
<dbReference type="PANTHER" id="PTHR47424:SF6">
    <property type="entry name" value="PROLINE UTILIZATION TRANS-ACTIVATOR"/>
    <property type="match status" value="1"/>
</dbReference>
<evidence type="ECO:0000313" key="7">
    <source>
        <dbReference type="EMBL" id="RFU30440.1"/>
    </source>
</evidence>
<reference evidence="7 8" key="1">
    <citation type="submission" date="2018-05" db="EMBL/GenBank/DDBJ databases">
        <title>Draft genome sequence of Scytalidium lignicola DSM 105466, a ubiquitous saprotrophic fungus.</title>
        <authorList>
            <person name="Buettner E."/>
            <person name="Gebauer A.M."/>
            <person name="Hofrichter M."/>
            <person name="Liers C."/>
            <person name="Kellner H."/>
        </authorList>
    </citation>
    <scope>NUCLEOTIDE SEQUENCE [LARGE SCALE GENOMIC DNA]</scope>
    <source>
        <strain evidence="7 8">DSM 105466</strain>
    </source>
</reference>
<dbReference type="Pfam" id="PF00172">
    <property type="entry name" value="Zn_clus"/>
    <property type="match status" value="1"/>
</dbReference>
<dbReference type="PANTHER" id="PTHR47424">
    <property type="entry name" value="REGULATORY PROTEIN GAL4"/>
    <property type="match status" value="1"/>
</dbReference>
<dbReference type="GO" id="GO:0008270">
    <property type="term" value="F:zinc ion binding"/>
    <property type="evidence" value="ECO:0007669"/>
    <property type="project" value="InterPro"/>
</dbReference>
<dbReference type="Proteomes" id="UP000258309">
    <property type="component" value="Unassembled WGS sequence"/>
</dbReference>
<dbReference type="CDD" id="cd00067">
    <property type="entry name" value="GAL4"/>
    <property type="match status" value="1"/>
</dbReference>
<proteinExistence type="predicted"/>
<dbReference type="GO" id="GO:0000981">
    <property type="term" value="F:DNA-binding transcription factor activity, RNA polymerase II-specific"/>
    <property type="evidence" value="ECO:0007669"/>
    <property type="project" value="InterPro"/>
</dbReference>
<keyword evidence="8" id="KW-1185">Reference proteome</keyword>
<keyword evidence="4" id="KW-0539">Nucleus</keyword>
<dbReference type="CDD" id="cd12148">
    <property type="entry name" value="fungal_TF_MHR"/>
    <property type="match status" value="1"/>
</dbReference>
<feature type="compositionally biased region" description="Polar residues" evidence="5">
    <location>
        <begin position="673"/>
        <end position="686"/>
    </location>
</feature>
<dbReference type="PROSITE" id="PS50048">
    <property type="entry name" value="ZN2_CY6_FUNGAL_2"/>
    <property type="match status" value="1"/>
</dbReference>
<evidence type="ECO:0000256" key="4">
    <source>
        <dbReference type="ARBA" id="ARBA00023242"/>
    </source>
</evidence>
<evidence type="ECO:0000313" key="8">
    <source>
        <dbReference type="Proteomes" id="UP000258309"/>
    </source>
</evidence>
<evidence type="ECO:0000256" key="3">
    <source>
        <dbReference type="ARBA" id="ARBA00023163"/>
    </source>
</evidence>
<organism evidence="7 8">
    <name type="scientific">Scytalidium lignicola</name>
    <name type="common">Hyphomycete</name>
    <dbReference type="NCBI Taxonomy" id="5539"/>
    <lineage>
        <taxon>Eukaryota</taxon>
        <taxon>Fungi</taxon>
        <taxon>Dikarya</taxon>
        <taxon>Ascomycota</taxon>
        <taxon>Pezizomycotina</taxon>
        <taxon>Leotiomycetes</taxon>
        <taxon>Leotiomycetes incertae sedis</taxon>
        <taxon>Scytalidium</taxon>
    </lineage>
</organism>
<protein>
    <recommendedName>
        <fullName evidence="6">Zn(2)-C6 fungal-type domain-containing protein</fullName>
    </recommendedName>
</protein>
<dbReference type="AlphaFoldDB" id="A0A3E2HAP3"/>
<feature type="domain" description="Zn(2)-C6 fungal-type" evidence="6">
    <location>
        <begin position="20"/>
        <end position="52"/>
    </location>
</feature>
<evidence type="ECO:0000256" key="2">
    <source>
        <dbReference type="ARBA" id="ARBA00023015"/>
    </source>
</evidence>
<sequence length="762" mass="85532">MSSSASRRVPPERRQRTESSCDRCKSRKQKCHRSLDKAKCSHCQHYGYDCVVTKPRKHRLYGSVESLSARLEVLESLVKGLIPEADLSSVASMRELGQSLGMVIPAAPAIPNSSDVSPAIESDSDKNEELVQDQKGQEQYIGPESSYLFQIKLRKLFGTETRGKKVEMHLFGHDPAESLSSVSSPLDLEWKKALDSFEAVSVSDDSIAQNSYIEKLTRSDSRLIEVLIKAYFEYVNVDFPVLHETSFLKQYDNWCRSSANVDPAWLATLICVLILGNRTATSGLSDIQEKHLWLQAQSILPQVLFASTITSIQAIMLMSLHLHNSNSRDICWTLTGAAVRVAIAIALHREDIETKETPWAREVRRRLWWTLYAFEQMQVLSHDRPSAIDTTKTIPIPPPHETPHGLKSNLPDFLTWSRQLIVMMASAYHTLPQAVKHMSSGPFSPTAGLMRSLSSWHRSLPPSLSLDNIDTFDPSTQRQLLLLHVQYHYVVSTVTRHALLSRFTSLSKNPTATLLESIRSSSEVCMDSGRLSCQLLLKLDAIGRFNATTWWDVYYMYSSTLILVLSIICDVTQKGHDSVTEPRWLLGQCANLMGKHSRNPKIPGSIYRWATVVGELNSMVRDFVQKSQHKQYSAATESGVPPFVENITRTAPPLADGGVSNARNGDATGETYRANNDESTSETGSSDILLDVDQNPPNLNIFENPECHPPGEPDMYTDDKIYHSYPYSFLPDAAHNERLWQEGNWDRIGEMLLEGGNNLQDI</sequence>
<dbReference type="Gene3D" id="4.10.240.10">
    <property type="entry name" value="Zn(2)-C6 fungal-type DNA-binding domain"/>
    <property type="match status" value="1"/>
</dbReference>
<dbReference type="Pfam" id="PF04082">
    <property type="entry name" value="Fungal_trans"/>
    <property type="match status" value="1"/>
</dbReference>
<feature type="region of interest" description="Disordered" evidence="5">
    <location>
        <begin position="111"/>
        <end position="134"/>
    </location>
</feature>
<dbReference type="OrthoDB" id="3266505at2759"/>
<keyword evidence="2" id="KW-0805">Transcription regulation</keyword>
<dbReference type="InterPro" id="IPR001138">
    <property type="entry name" value="Zn2Cys6_DnaBD"/>
</dbReference>
<dbReference type="EMBL" id="NCSJ02000100">
    <property type="protein sequence ID" value="RFU30440.1"/>
    <property type="molecule type" value="Genomic_DNA"/>
</dbReference>
<dbReference type="GO" id="GO:0003677">
    <property type="term" value="F:DNA binding"/>
    <property type="evidence" value="ECO:0007669"/>
    <property type="project" value="InterPro"/>
</dbReference>
<comment type="caution">
    <text evidence="7">The sequence shown here is derived from an EMBL/GenBank/DDBJ whole genome shotgun (WGS) entry which is preliminary data.</text>
</comment>
<dbReference type="SMART" id="SM00906">
    <property type="entry name" value="Fungal_trans"/>
    <property type="match status" value="1"/>
</dbReference>
<dbReference type="InterPro" id="IPR051127">
    <property type="entry name" value="Fungal_SecMet_Regulators"/>
</dbReference>
<evidence type="ECO:0000259" key="6">
    <source>
        <dbReference type="PROSITE" id="PS50048"/>
    </source>
</evidence>
<dbReference type="SMART" id="SM00066">
    <property type="entry name" value="GAL4"/>
    <property type="match status" value="1"/>
</dbReference>
<dbReference type="GO" id="GO:0006351">
    <property type="term" value="P:DNA-templated transcription"/>
    <property type="evidence" value="ECO:0007669"/>
    <property type="project" value="InterPro"/>
</dbReference>
<dbReference type="STRING" id="5539.A0A3E2HAP3"/>
<feature type="non-terminal residue" evidence="7">
    <location>
        <position position="762"/>
    </location>
</feature>
<dbReference type="InterPro" id="IPR036864">
    <property type="entry name" value="Zn2-C6_fun-type_DNA-bd_sf"/>
</dbReference>
<keyword evidence="1" id="KW-0479">Metal-binding</keyword>
<evidence type="ECO:0000256" key="5">
    <source>
        <dbReference type="SAM" id="MobiDB-lite"/>
    </source>
</evidence>